<protein>
    <submittedName>
        <fullName evidence="2">DUF3397 family protein</fullName>
    </submittedName>
</protein>
<dbReference type="InterPro" id="IPR024515">
    <property type="entry name" value="DUF3397"/>
</dbReference>
<dbReference type="RefSeq" id="WP_103662131.1">
    <property type="nucleotide sequence ID" value="NZ_ML136891.1"/>
</dbReference>
<accession>A0A437STY4</accession>
<dbReference type="AlphaFoldDB" id="A0A437STY4"/>
<keyword evidence="1" id="KW-0812">Transmembrane</keyword>
<evidence type="ECO:0000313" key="2">
    <source>
        <dbReference type="EMBL" id="RVU70312.1"/>
    </source>
</evidence>
<dbReference type="EMBL" id="RXIA01000023">
    <property type="protein sequence ID" value="RVU70312.1"/>
    <property type="molecule type" value="Genomic_DNA"/>
</dbReference>
<gene>
    <name evidence="2" type="ORF">EJK17_08375</name>
</gene>
<keyword evidence="1" id="KW-1133">Transmembrane helix</keyword>
<evidence type="ECO:0000313" key="3">
    <source>
        <dbReference type="Proteomes" id="UP000288291"/>
    </source>
</evidence>
<evidence type="ECO:0000256" key="1">
    <source>
        <dbReference type="SAM" id="Phobius"/>
    </source>
</evidence>
<feature type="transmembrane region" description="Helical" evidence="1">
    <location>
        <begin position="86"/>
        <end position="108"/>
    </location>
</feature>
<reference evidence="2 3" key="1">
    <citation type="submission" date="2018-12" db="EMBL/GenBank/DDBJ databases">
        <authorList>
            <person name="Meng J."/>
        </authorList>
    </citation>
    <scope>NUCLEOTIDE SEQUENCE [LARGE SCALE GENOMIC DNA]</scope>
    <source>
        <strain evidence="2 3">HT111-2</strain>
    </source>
</reference>
<keyword evidence="3" id="KW-1185">Reference proteome</keyword>
<keyword evidence="1" id="KW-0472">Membrane</keyword>
<dbReference type="Pfam" id="PF11877">
    <property type="entry name" value="DUF3397"/>
    <property type="match status" value="1"/>
</dbReference>
<feature type="transmembrane region" description="Helical" evidence="1">
    <location>
        <begin position="53"/>
        <end position="74"/>
    </location>
</feature>
<dbReference type="Proteomes" id="UP000288291">
    <property type="component" value="Unassembled WGS sequence"/>
</dbReference>
<comment type="caution">
    <text evidence="2">The sequence shown here is derived from an EMBL/GenBank/DDBJ whole genome shotgun (WGS) entry which is preliminary data.</text>
</comment>
<organism evidence="2 3">
    <name type="scientific">Lactobacillus xujianguonis</name>
    <dbReference type="NCBI Taxonomy" id="2495899"/>
    <lineage>
        <taxon>Bacteria</taxon>
        <taxon>Bacillati</taxon>
        <taxon>Bacillota</taxon>
        <taxon>Bacilli</taxon>
        <taxon>Lactobacillales</taxon>
        <taxon>Lactobacillaceae</taxon>
        <taxon>Lactobacillus</taxon>
    </lineage>
</organism>
<sequence>MFLIFLIPIVGLAFDALITKIFPKAQFRGYDVLPFFFIPVCNMMTNLKNKPSFLPYGFFLFFILVVIVTVEEAVKNKNIPFGKTLHHLWGYLSLCSIMWYVGLLFIILI</sequence>
<proteinExistence type="predicted"/>
<name>A0A437STY4_9LACO</name>